<dbReference type="InParanoid" id="U7E2G8"/>
<organism evidence="1 2">
    <name type="scientific">Populus trichocarpa</name>
    <name type="common">Western balsam poplar</name>
    <name type="synonym">Populus balsamifera subsp. trichocarpa</name>
    <dbReference type="NCBI Taxonomy" id="3694"/>
    <lineage>
        <taxon>Eukaryota</taxon>
        <taxon>Viridiplantae</taxon>
        <taxon>Streptophyta</taxon>
        <taxon>Embryophyta</taxon>
        <taxon>Tracheophyta</taxon>
        <taxon>Spermatophyta</taxon>
        <taxon>Magnoliopsida</taxon>
        <taxon>eudicotyledons</taxon>
        <taxon>Gunneridae</taxon>
        <taxon>Pentapetalae</taxon>
        <taxon>rosids</taxon>
        <taxon>fabids</taxon>
        <taxon>Malpighiales</taxon>
        <taxon>Salicaceae</taxon>
        <taxon>Saliceae</taxon>
        <taxon>Populus</taxon>
    </lineage>
</organism>
<protein>
    <submittedName>
        <fullName evidence="1">Uncharacterized protein</fullName>
    </submittedName>
</protein>
<proteinExistence type="predicted"/>
<accession>U7E2G8</accession>
<dbReference type="Proteomes" id="UP000006729">
    <property type="component" value="Chromosome 3"/>
</dbReference>
<reference evidence="1 2" key="1">
    <citation type="journal article" date="2006" name="Science">
        <title>The genome of black cottonwood, Populus trichocarpa (Torr. &amp; Gray).</title>
        <authorList>
            <person name="Tuskan G.A."/>
            <person name="Difazio S."/>
            <person name="Jansson S."/>
            <person name="Bohlmann J."/>
            <person name="Grigoriev I."/>
            <person name="Hellsten U."/>
            <person name="Putnam N."/>
            <person name="Ralph S."/>
            <person name="Rombauts S."/>
            <person name="Salamov A."/>
            <person name="Schein J."/>
            <person name="Sterck L."/>
            <person name="Aerts A."/>
            <person name="Bhalerao R.R."/>
            <person name="Bhalerao R.P."/>
            <person name="Blaudez D."/>
            <person name="Boerjan W."/>
            <person name="Brun A."/>
            <person name="Brunner A."/>
            <person name="Busov V."/>
            <person name="Campbell M."/>
            <person name="Carlson J."/>
            <person name="Chalot M."/>
            <person name="Chapman J."/>
            <person name="Chen G.L."/>
            <person name="Cooper D."/>
            <person name="Coutinho P.M."/>
            <person name="Couturier J."/>
            <person name="Covert S."/>
            <person name="Cronk Q."/>
            <person name="Cunningham R."/>
            <person name="Davis J."/>
            <person name="Degroeve S."/>
            <person name="Dejardin A."/>
            <person name="Depamphilis C."/>
            <person name="Detter J."/>
            <person name="Dirks B."/>
            <person name="Dubchak I."/>
            <person name="Duplessis S."/>
            <person name="Ehlting J."/>
            <person name="Ellis B."/>
            <person name="Gendler K."/>
            <person name="Goodstein D."/>
            <person name="Gribskov M."/>
            <person name="Grimwood J."/>
            <person name="Groover A."/>
            <person name="Gunter L."/>
            <person name="Hamberger B."/>
            <person name="Heinze B."/>
            <person name="Helariutta Y."/>
            <person name="Henrissat B."/>
            <person name="Holligan D."/>
            <person name="Holt R."/>
            <person name="Huang W."/>
            <person name="Islam-Faridi N."/>
            <person name="Jones S."/>
            <person name="Jones-Rhoades M."/>
            <person name="Jorgensen R."/>
            <person name="Joshi C."/>
            <person name="Kangasjarvi J."/>
            <person name="Karlsson J."/>
            <person name="Kelleher C."/>
            <person name="Kirkpatrick R."/>
            <person name="Kirst M."/>
            <person name="Kohler A."/>
            <person name="Kalluri U."/>
            <person name="Larimer F."/>
            <person name="Leebens-Mack J."/>
            <person name="Leple J.C."/>
            <person name="Locascio P."/>
            <person name="Lou Y."/>
            <person name="Lucas S."/>
            <person name="Martin F."/>
            <person name="Montanini B."/>
            <person name="Napoli C."/>
            <person name="Nelson D.R."/>
            <person name="Nelson C."/>
            <person name="Nieminen K."/>
            <person name="Nilsson O."/>
            <person name="Pereda V."/>
            <person name="Peter G."/>
            <person name="Philippe R."/>
            <person name="Pilate G."/>
            <person name="Poliakov A."/>
            <person name="Razumovskaya J."/>
            <person name="Richardson P."/>
            <person name="Rinaldi C."/>
            <person name="Ritland K."/>
            <person name="Rouze P."/>
            <person name="Ryaboy D."/>
            <person name="Schmutz J."/>
            <person name="Schrader J."/>
            <person name="Segerman B."/>
            <person name="Shin H."/>
            <person name="Siddiqui A."/>
            <person name="Sterky F."/>
            <person name="Terry A."/>
            <person name="Tsai C.J."/>
            <person name="Uberbacher E."/>
            <person name="Unneberg P."/>
            <person name="Vahala J."/>
            <person name="Wall K."/>
            <person name="Wessler S."/>
            <person name="Yang G."/>
            <person name="Yin T."/>
            <person name="Douglas C."/>
            <person name="Marra M."/>
            <person name="Sandberg G."/>
            <person name="Van de Peer Y."/>
            <person name="Rokhsar D."/>
        </authorList>
    </citation>
    <scope>NUCLEOTIDE SEQUENCE [LARGE SCALE GENOMIC DNA]</scope>
    <source>
        <strain evidence="2">cv. Nisqually</strain>
    </source>
</reference>
<evidence type="ECO:0000313" key="2">
    <source>
        <dbReference type="Proteomes" id="UP000006729"/>
    </source>
</evidence>
<dbReference type="EMBL" id="CM009292">
    <property type="protein sequence ID" value="PNT42948.1"/>
    <property type="molecule type" value="Genomic_DNA"/>
</dbReference>
<sequence length="72" mass="8582">MLTKFSTFNCIYNTKQKNQKHFYESYLTCPKNTNNNDLDLLSLHNLFYCLYIVGKLAIPLQMTWIWISIART</sequence>
<gene>
    <name evidence="1" type="ORF">POPTR_003G004300</name>
</gene>
<evidence type="ECO:0000313" key="1">
    <source>
        <dbReference type="EMBL" id="PNT42948.1"/>
    </source>
</evidence>
<keyword evidence="2" id="KW-1185">Reference proteome</keyword>
<dbReference type="AlphaFoldDB" id="U7E2G8"/>
<name>U7E2G8_POPTR</name>